<proteinExistence type="predicted"/>
<sequence length="199" mass="21903">MTTVLEHTARDRVQRVLYFASGIGGIVFGLLMTTGNSGIVAARGQVEEWYWWLSIVVVVLIPITFVGTAFRLPMRALHTVAFVCVGGFLVIQVLWLPAMTGEVLAAQGTPWLQGINAMPSTLVGIAWTSSAVWILPLSQLVLVPLIQAQRVRHHHLGGRPRRLRRADLLLHPHGHDPGRGGRGARRGPRRARGEDSRVH</sequence>
<keyword evidence="4" id="KW-1185">Reference proteome</keyword>
<feature type="transmembrane region" description="Helical" evidence="2">
    <location>
        <begin position="16"/>
        <end position="37"/>
    </location>
</feature>
<comment type="caution">
    <text evidence="3">The sequence shown here is derived from an EMBL/GenBank/DDBJ whole genome shotgun (WGS) entry which is preliminary data.</text>
</comment>
<dbReference type="Proteomes" id="UP001157125">
    <property type="component" value="Unassembled WGS sequence"/>
</dbReference>
<keyword evidence="2" id="KW-1133">Transmembrane helix</keyword>
<evidence type="ECO:0000256" key="2">
    <source>
        <dbReference type="SAM" id="Phobius"/>
    </source>
</evidence>
<gene>
    <name evidence="3" type="ORF">GCM10025876_16720</name>
</gene>
<feature type="transmembrane region" description="Helical" evidence="2">
    <location>
        <begin position="118"/>
        <end position="146"/>
    </location>
</feature>
<feature type="transmembrane region" description="Helical" evidence="2">
    <location>
        <begin position="77"/>
        <end position="98"/>
    </location>
</feature>
<protein>
    <submittedName>
        <fullName evidence="3">Uncharacterized protein</fullName>
    </submittedName>
</protein>
<feature type="transmembrane region" description="Helical" evidence="2">
    <location>
        <begin position="49"/>
        <end position="70"/>
    </location>
</feature>
<reference evidence="4" key="1">
    <citation type="journal article" date="2019" name="Int. J. Syst. Evol. Microbiol.">
        <title>The Global Catalogue of Microorganisms (GCM) 10K type strain sequencing project: providing services to taxonomists for standard genome sequencing and annotation.</title>
        <authorList>
            <consortium name="The Broad Institute Genomics Platform"/>
            <consortium name="The Broad Institute Genome Sequencing Center for Infectious Disease"/>
            <person name="Wu L."/>
            <person name="Ma J."/>
        </authorList>
    </citation>
    <scope>NUCLEOTIDE SEQUENCE [LARGE SCALE GENOMIC DNA]</scope>
    <source>
        <strain evidence="4">NBRC 112299</strain>
    </source>
</reference>
<organism evidence="3 4">
    <name type="scientific">Demequina litorisediminis</name>
    <dbReference type="NCBI Taxonomy" id="1849022"/>
    <lineage>
        <taxon>Bacteria</taxon>
        <taxon>Bacillati</taxon>
        <taxon>Actinomycetota</taxon>
        <taxon>Actinomycetes</taxon>
        <taxon>Micrococcales</taxon>
        <taxon>Demequinaceae</taxon>
        <taxon>Demequina</taxon>
    </lineage>
</organism>
<keyword evidence="2" id="KW-0472">Membrane</keyword>
<evidence type="ECO:0000313" key="4">
    <source>
        <dbReference type="Proteomes" id="UP001157125"/>
    </source>
</evidence>
<accession>A0ABQ6IC98</accession>
<evidence type="ECO:0000256" key="1">
    <source>
        <dbReference type="SAM" id="MobiDB-lite"/>
    </source>
</evidence>
<dbReference type="EMBL" id="BSUN01000001">
    <property type="protein sequence ID" value="GMA35468.1"/>
    <property type="molecule type" value="Genomic_DNA"/>
</dbReference>
<keyword evidence="2" id="KW-0812">Transmembrane</keyword>
<feature type="compositionally biased region" description="Basic and acidic residues" evidence="1">
    <location>
        <begin position="170"/>
        <end position="179"/>
    </location>
</feature>
<feature type="region of interest" description="Disordered" evidence="1">
    <location>
        <begin position="170"/>
        <end position="199"/>
    </location>
</feature>
<name>A0ABQ6IC98_9MICO</name>
<evidence type="ECO:0000313" key="3">
    <source>
        <dbReference type="EMBL" id="GMA35468.1"/>
    </source>
</evidence>